<dbReference type="Pfam" id="PF13927">
    <property type="entry name" value="Ig_3"/>
    <property type="match status" value="2"/>
</dbReference>
<keyword evidence="2 6" id="KW-0472">Membrane</keyword>
<feature type="domain" description="Ig-like" evidence="7">
    <location>
        <begin position="657"/>
        <end position="747"/>
    </location>
</feature>
<dbReference type="InterPro" id="IPR013162">
    <property type="entry name" value="CD80_C2-set"/>
</dbReference>
<dbReference type="InterPro" id="IPR013783">
    <property type="entry name" value="Ig-like_fold"/>
</dbReference>
<keyword evidence="5" id="KW-0393">Immunoglobulin domain</keyword>
<dbReference type="InterPro" id="IPR051275">
    <property type="entry name" value="Cell_adhesion_signaling"/>
</dbReference>
<evidence type="ECO:0000256" key="6">
    <source>
        <dbReference type="SAM" id="Phobius"/>
    </source>
</evidence>
<proteinExistence type="predicted"/>
<evidence type="ECO:0000259" key="8">
    <source>
        <dbReference type="PROSITE" id="PS50853"/>
    </source>
</evidence>
<dbReference type="SUPFAM" id="SSF48726">
    <property type="entry name" value="Immunoglobulin"/>
    <property type="match status" value="5"/>
</dbReference>
<dbReference type="EMBL" id="CP111016">
    <property type="protein sequence ID" value="WAR06452.1"/>
    <property type="molecule type" value="Genomic_DNA"/>
</dbReference>
<dbReference type="PROSITE" id="PS50853">
    <property type="entry name" value="FN3"/>
    <property type="match status" value="1"/>
</dbReference>
<feature type="domain" description="Ig-like" evidence="7">
    <location>
        <begin position="568"/>
        <end position="643"/>
    </location>
</feature>
<dbReference type="PANTHER" id="PTHR11640">
    <property type="entry name" value="NEPHRIN"/>
    <property type="match status" value="1"/>
</dbReference>
<dbReference type="CDD" id="cd00063">
    <property type="entry name" value="FN3"/>
    <property type="match status" value="1"/>
</dbReference>
<dbReference type="SMART" id="SM00060">
    <property type="entry name" value="FN3"/>
    <property type="match status" value="1"/>
</dbReference>
<keyword evidence="4" id="KW-0325">Glycoprotein</keyword>
<dbReference type="InterPro" id="IPR003598">
    <property type="entry name" value="Ig_sub2"/>
</dbReference>
<protein>
    <submittedName>
        <fullName evidence="9">SYG2-like protein</fullName>
    </submittedName>
</protein>
<feature type="domain" description="Ig-like" evidence="7">
    <location>
        <begin position="383"/>
        <end position="452"/>
    </location>
</feature>
<dbReference type="InterPro" id="IPR007110">
    <property type="entry name" value="Ig-like_dom"/>
</dbReference>
<evidence type="ECO:0000313" key="9">
    <source>
        <dbReference type="EMBL" id="WAR06452.1"/>
    </source>
</evidence>
<sequence>MVYTVCMTFMFYSLLLKKYAVMLIKNLNVILFVYRITYLATGITLSGNGKSKGFTVLQNASLQLTCSTSIDVQNVTFLRRYLNKSPDQITTVGYGSSGCGTDPTPPSYLNCSCVSRKEYACDIRNVTIDMNGDIWFCQTPRGNTTDESGDKIIIVTNVATTLSGNGTSGEFTVQEHTSLQMTCFSTTDVQYVTFHKRYLDRAPDTITAVGYGSLGCGTDPKPPSYLSCSCVSRREYVCVIRSVTRAMNGDVWFCSSPAEDSNDDTDDRTIVVTIRLTSVSMIIPAGSSVSVIENTDRQFRCETSAGKPKAIVEWYKDNGTPDRADDTQITTRTETESNTTDILSFTSGKLTLTVQRDDREVGVYCRANNDGFWIYSFNEVSTPKVLYKASEVNSTVRVISGRSMTLICSSTGNPNPTYTWTYPGGGSHTGPSLTLDSVQAKHIGVIMCTTRNRLAPTGGVAVIKTPPPGIPSCYINGTSISTTVIIPEGTNRTINCTSSANPPQITYTWSTPGRGQVSRAALSLNNVQHPADQGQYTLTVTNTMDPTGGSTETGISNTTFIVDVQFAPRVNLPQSYDIFEGTVLNYSCSFIPGNPSQTLFVWRRLDDGRKWNSQFLSLTTVNKSDDDYYICTATNQLTPTGLSTQTGTQSGTMHLNSSVAEFHVSGYNNSASVTQMEKISTLFTCTVDSNPPSTIKILKDGEIRRFANNSNQLEYTIANPTCMDAGLYTCDASNQFNIDTPSARDVRLFVTCSPRRPPGKDIKLNFTAQLHDNYTVVAYPVPIASQFVWKRCFGRNICVQLFNISTKFEITTNDSSSNFTIMNTDIDDFGVYSLSVKNGIGDELVEDFLLQSIGPPDTPTGFNAISNTVTSSSAVLSWIPGSNNGSPQTFRISYRVLDTLADWHNVTIQHNGETEMNVTLDDLEPGRSYFVECNALNIAGESAKKYIIFSTPTESANFKPQVVAIAGGVTAGVLTLLVIVVVLCVLRRKLSTVCRRNNGSTSSTTIYGAEDPGYNAAVTYETISAKNNTLVYDALSAGNDGAETLHVYMPLNESTSNTDQNYEKSKTKDPVYDNTMQKDQVQTVI</sequence>
<accession>A0ABY7EBY5</accession>
<keyword evidence="6" id="KW-1133">Transmembrane helix</keyword>
<dbReference type="Pfam" id="PF00041">
    <property type="entry name" value="fn3"/>
    <property type="match status" value="1"/>
</dbReference>
<dbReference type="PROSITE" id="PS50835">
    <property type="entry name" value="IG_LIKE"/>
    <property type="match status" value="5"/>
</dbReference>
<feature type="domain" description="Fibronectin type-III" evidence="8">
    <location>
        <begin position="855"/>
        <end position="956"/>
    </location>
</feature>
<dbReference type="SUPFAM" id="SSF49265">
    <property type="entry name" value="Fibronectin type III"/>
    <property type="match status" value="1"/>
</dbReference>
<dbReference type="InterPro" id="IPR003599">
    <property type="entry name" value="Ig_sub"/>
</dbReference>
<organism evidence="9 10">
    <name type="scientific">Mya arenaria</name>
    <name type="common">Soft-shell clam</name>
    <dbReference type="NCBI Taxonomy" id="6604"/>
    <lineage>
        <taxon>Eukaryota</taxon>
        <taxon>Metazoa</taxon>
        <taxon>Spiralia</taxon>
        <taxon>Lophotrochozoa</taxon>
        <taxon>Mollusca</taxon>
        <taxon>Bivalvia</taxon>
        <taxon>Autobranchia</taxon>
        <taxon>Heteroconchia</taxon>
        <taxon>Euheterodonta</taxon>
        <taxon>Imparidentia</taxon>
        <taxon>Neoheterodontei</taxon>
        <taxon>Myida</taxon>
        <taxon>Myoidea</taxon>
        <taxon>Myidae</taxon>
        <taxon>Mya</taxon>
    </lineage>
</organism>
<comment type="subcellular location">
    <subcellularLocation>
        <location evidence="1">Membrane</location>
        <topology evidence="1">Single-pass type I membrane protein</topology>
    </subcellularLocation>
</comment>
<evidence type="ECO:0000256" key="3">
    <source>
        <dbReference type="ARBA" id="ARBA00023157"/>
    </source>
</evidence>
<keyword evidence="10" id="KW-1185">Reference proteome</keyword>
<gene>
    <name evidence="9" type="ORF">MAR_021821</name>
</gene>
<dbReference type="Pfam" id="PF08205">
    <property type="entry name" value="C2-set_2"/>
    <property type="match status" value="1"/>
</dbReference>
<keyword evidence="6" id="KW-0812">Transmembrane</keyword>
<dbReference type="Gene3D" id="2.60.40.10">
    <property type="entry name" value="Immunoglobulins"/>
    <property type="match status" value="6"/>
</dbReference>
<dbReference type="CDD" id="cd00096">
    <property type="entry name" value="Ig"/>
    <property type="match status" value="1"/>
</dbReference>
<evidence type="ECO:0000256" key="5">
    <source>
        <dbReference type="ARBA" id="ARBA00023319"/>
    </source>
</evidence>
<evidence type="ECO:0000259" key="7">
    <source>
        <dbReference type="PROSITE" id="PS50835"/>
    </source>
</evidence>
<keyword evidence="3" id="KW-1015">Disulfide bond</keyword>
<dbReference type="Proteomes" id="UP001164746">
    <property type="component" value="Chromosome 5"/>
</dbReference>
<evidence type="ECO:0000256" key="2">
    <source>
        <dbReference type="ARBA" id="ARBA00023136"/>
    </source>
</evidence>
<dbReference type="InterPro" id="IPR036116">
    <property type="entry name" value="FN3_sf"/>
</dbReference>
<evidence type="ECO:0000256" key="4">
    <source>
        <dbReference type="ARBA" id="ARBA00023180"/>
    </source>
</evidence>
<dbReference type="SMART" id="SM00408">
    <property type="entry name" value="IGc2"/>
    <property type="match status" value="4"/>
</dbReference>
<dbReference type="InterPro" id="IPR003961">
    <property type="entry name" value="FN3_dom"/>
</dbReference>
<name>A0ABY7EBY5_MYAAR</name>
<evidence type="ECO:0000313" key="10">
    <source>
        <dbReference type="Proteomes" id="UP001164746"/>
    </source>
</evidence>
<feature type="transmembrane region" description="Helical" evidence="6">
    <location>
        <begin position="962"/>
        <end position="986"/>
    </location>
</feature>
<feature type="domain" description="Ig-like" evidence="7">
    <location>
        <begin position="284"/>
        <end position="381"/>
    </location>
</feature>
<dbReference type="SMART" id="SM00409">
    <property type="entry name" value="IG"/>
    <property type="match status" value="4"/>
</dbReference>
<evidence type="ECO:0000256" key="1">
    <source>
        <dbReference type="ARBA" id="ARBA00004479"/>
    </source>
</evidence>
<dbReference type="InterPro" id="IPR036179">
    <property type="entry name" value="Ig-like_dom_sf"/>
</dbReference>
<reference evidence="9" key="1">
    <citation type="submission" date="2022-11" db="EMBL/GenBank/DDBJ databases">
        <title>Centuries of genome instability and evolution in soft-shell clam transmissible cancer (bioRxiv).</title>
        <authorList>
            <person name="Hart S.F.M."/>
            <person name="Yonemitsu M.A."/>
            <person name="Giersch R.M."/>
            <person name="Beal B.F."/>
            <person name="Arriagada G."/>
            <person name="Davis B.W."/>
            <person name="Ostrander E.A."/>
            <person name="Goff S.P."/>
            <person name="Metzger M.J."/>
        </authorList>
    </citation>
    <scope>NUCLEOTIDE SEQUENCE</scope>
    <source>
        <strain evidence="9">MELC-2E11</strain>
        <tissue evidence="9">Siphon/mantle</tissue>
    </source>
</reference>
<feature type="domain" description="Ig-like" evidence="7">
    <location>
        <begin position="471"/>
        <end position="556"/>
    </location>
</feature>